<evidence type="ECO:0000256" key="4">
    <source>
        <dbReference type="HAMAP-Rule" id="MF_00171"/>
    </source>
</evidence>
<evidence type="ECO:0000313" key="9">
    <source>
        <dbReference type="EMBL" id="OAK75732.1"/>
    </source>
</evidence>
<gene>
    <name evidence="4" type="primary">truA</name>
    <name evidence="9" type="ORF">ABB05_00840</name>
</gene>
<dbReference type="PATRIC" id="fig|217031.6.peg.176"/>
<dbReference type="GO" id="GO:0031119">
    <property type="term" value="P:tRNA pseudouridine synthesis"/>
    <property type="evidence" value="ECO:0007669"/>
    <property type="project" value="UniProtKB-UniRule"/>
</dbReference>
<feature type="binding site" evidence="4 6">
    <location>
        <position position="114"/>
    </location>
    <ligand>
        <name>substrate</name>
    </ligand>
</feature>
<evidence type="ECO:0000256" key="7">
    <source>
        <dbReference type="RuleBase" id="RU003792"/>
    </source>
</evidence>
<comment type="caution">
    <text evidence="4">Lacks conserved residue(s) required for the propagation of feature annotation.</text>
</comment>
<proteinExistence type="inferred from homology"/>
<dbReference type="CDD" id="cd02570">
    <property type="entry name" value="PseudoU_synth_EcTruA"/>
    <property type="match status" value="1"/>
</dbReference>
<dbReference type="STRING" id="217031.ABB05_00840"/>
<dbReference type="GO" id="GO:0160147">
    <property type="term" value="F:tRNA pseudouridine(38-40) synthase activity"/>
    <property type="evidence" value="ECO:0007669"/>
    <property type="project" value="UniProtKB-EC"/>
</dbReference>
<dbReference type="RefSeq" id="WP_064467475.1">
    <property type="nucleotide sequence ID" value="NZ_LDJR01000008.1"/>
</dbReference>
<comment type="similarity">
    <text evidence="1 4 7">Belongs to the tRNA pseudouridine synthase TruA family.</text>
</comment>
<dbReference type="PIRSF" id="PIRSF001430">
    <property type="entry name" value="tRNA_psdUrid_synth"/>
    <property type="match status" value="1"/>
</dbReference>
<dbReference type="AlphaFoldDB" id="A0A178A6H6"/>
<dbReference type="OrthoDB" id="9811823at2"/>
<dbReference type="Gene3D" id="3.30.70.580">
    <property type="entry name" value="Pseudouridine synthase I, catalytic domain, N-terminal subdomain"/>
    <property type="match status" value="1"/>
</dbReference>
<feature type="active site" description="Nucleophile" evidence="4 5">
    <location>
        <position position="56"/>
    </location>
</feature>
<accession>A0A178A6H6</accession>
<dbReference type="Gene3D" id="3.30.70.660">
    <property type="entry name" value="Pseudouridine synthase I, catalytic domain, C-terminal subdomain"/>
    <property type="match status" value="1"/>
</dbReference>
<reference evidence="9 10" key="1">
    <citation type="submission" date="2015-05" db="EMBL/GenBank/DDBJ databases">
        <title>Comparison of genome.</title>
        <authorList>
            <person name="Zheng Z."/>
            <person name="Sun M."/>
        </authorList>
    </citation>
    <scope>NUCLEOTIDE SEQUENCE [LARGE SCALE GENOMIC DNA]</scope>
    <source>
        <strain evidence="9 10">G25-74</strain>
    </source>
</reference>
<dbReference type="NCBIfam" id="TIGR00071">
    <property type="entry name" value="hisT_truA"/>
    <property type="match status" value="1"/>
</dbReference>
<dbReference type="Pfam" id="PF01416">
    <property type="entry name" value="PseudoU_synth_1"/>
    <property type="match status" value="2"/>
</dbReference>
<evidence type="ECO:0000256" key="3">
    <source>
        <dbReference type="ARBA" id="ARBA00023235"/>
    </source>
</evidence>
<dbReference type="EC" id="5.4.99.12" evidence="4"/>
<dbReference type="InterPro" id="IPR020095">
    <property type="entry name" value="PsdUridine_synth_TruA_C"/>
</dbReference>
<comment type="caution">
    <text evidence="9">The sequence shown here is derived from an EMBL/GenBank/DDBJ whole genome shotgun (WGS) entry which is preliminary data.</text>
</comment>
<evidence type="ECO:0000256" key="2">
    <source>
        <dbReference type="ARBA" id="ARBA00022694"/>
    </source>
</evidence>
<dbReference type="InterPro" id="IPR020103">
    <property type="entry name" value="PsdUridine_synth_cat_dom_sf"/>
</dbReference>
<protein>
    <recommendedName>
        <fullName evidence="4">tRNA pseudouridine synthase A</fullName>
        <ecNumber evidence="4">5.4.99.12</ecNumber>
    </recommendedName>
    <alternativeName>
        <fullName evidence="4">tRNA pseudouridine(38-40) synthase</fullName>
    </alternativeName>
    <alternativeName>
        <fullName evidence="4">tRNA pseudouridylate synthase I</fullName>
    </alternativeName>
    <alternativeName>
        <fullName evidence="4">tRNA-uridine isomerase I</fullName>
    </alternativeName>
</protein>
<evidence type="ECO:0000256" key="5">
    <source>
        <dbReference type="PIRSR" id="PIRSR001430-1"/>
    </source>
</evidence>
<evidence type="ECO:0000259" key="8">
    <source>
        <dbReference type="Pfam" id="PF01416"/>
    </source>
</evidence>
<dbReference type="HAMAP" id="MF_00171">
    <property type="entry name" value="TruA"/>
    <property type="match status" value="1"/>
</dbReference>
<sequence>MAELQRYKAVISYDGSAFSGFQIQPNGRTIQAELEKALAKMHKSEIVKIVGSGRTDAGVHAKGQVIHFDSPLQISVEQWKKGLNALLSHELVIMNLEKVASNFHARFDATEKTYVYKVYTQKTRDPFRYHYATHYPFSLNLDQIELAANYLVGTHDFTSFCSAKAEVLNKVRTVREIKLENMRDELIFTITGSGFLHNMVRIIVGTLLEVGSGKRNASDILGILQGCDRQLAGKTAPPQGLYLWKVEYNG</sequence>
<comment type="catalytic activity">
    <reaction evidence="4 7">
        <text>uridine(38/39/40) in tRNA = pseudouridine(38/39/40) in tRNA</text>
        <dbReference type="Rhea" id="RHEA:22376"/>
        <dbReference type="Rhea" id="RHEA-COMP:10085"/>
        <dbReference type="Rhea" id="RHEA-COMP:10087"/>
        <dbReference type="ChEBI" id="CHEBI:65314"/>
        <dbReference type="ChEBI" id="CHEBI:65315"/>
        <dbReference type="EC" id="5.4.99.12"/>
    </reaction>
</comment>
<name>A0A178A6H6_9BACI</name>
<keyword evidence="2 4" id="KW-0819">tRNA processing</keyword>
<dbReference type="PANTHER" id="PTHR11142:SF0">
    <property type="entry name" value="TRNA PSEUDOURIDINE SYNTHASE-LIKE 1"/>
    <property type="match status" value="1"/>
</dbReference>
<evidence type="ECO:0000313" key="10">
    <source>
        <dbReference type="Proteomes" id="UP000077881"/>
    </source>
</evidence>
<keyword evidence="10" id="KW-1185">Reference proteome</keyword>
<feature type="domain" description="Pseudouridine synthase I TruA alpha/beta" evidence="8">
    <location>
        <begin position="9"/>
        <end position="108"/>
    </location>
</feature>
<dbReference type="InterPro" id="IPR020094">
    <property type="entry name" value="TruA/RsuA/RluB/E/F_N"/>
</dbReference>
<dbReference type="GO" id="GO:0003723">
    <property type="term" value="F:RNA binding"/>
    <property type="evidence" value="ECO:0007669"/>
    <property type="project" value="InterPro"/>
</dbReference>
<feature type="domain" description="Pseudouridine synthase I TruA alpha/beta" evidence="8">
    <location>
        <begin position="147"/>
        <end position="249"/>
    </location>
</feature>
<evidence type="ECO:0000256" key="1">
    <source>
        <dbReference type="ARBA" id="ARBA00009375"/>
    </source>
</evidence>
<dbReference type="Proteomes" id="UP000077881">
    <property type="component" value="Unassembled WGS sequence"/>
</dbReference>
<dbReference type="PANTHER" id="PTHR11142">
    <property type="entry name" value="PSEUDOURIDYLATE SYNTHASE"/>
    <property type="match status" value="1"/>
</dbReference>
<dbReference type="EMBL" id="LDJR01000008">
    <property type="protein sequence ID" value="OAK75732.1"/>
    <property type="molecule type" value="Genomic_DNA"/>
</dbReference>
<dbReference type="InterPro" id="IPR020097">
    <property type="entry name" value="PsdUridine_synth_TruA_a/b_dom"/>
</dbReference>
<comment type="subunit">
    <text evidence="4">Homodimer.</text>
</comment>
<evidence type="ECO:0000256" key="6">
    <source>
        <dbReference type="PIRSR" id="PIRSR001430-2"/>
    </source>
</evidence>
<comment type="function">
    <text evidence="4">Formation of pseudouridine at positions 38, 39 and 40 in the anticodon stem and loop of transfer RNAs.</text>
</comment>
<organism evidence="9 10">
    <name type="scientific">Lederbergia galactosidilytica</name>
    <dbReference type="NCBI Taxonomy" id="217031"/>
    <lineage>
        <taxon>Bacteria</taxon>
        <taxon>Bacillati</taxon>
        <taxon>Bacillota</taxon>
        <taxon>Bacilli</taxon>
        <taxon>Bacillales</taxon>
        <taxon>Bacillaceae</taxon>
        <taxon>Lederbergia</taxon>
    </lineage>
</organism>
<dbReference type="FunFam" id="3.30.70.580:FF:000001">
    <property type="entry name" value="tRNA pseudouridine synthase A"/>
    <property type="match status" value="1"/>
</dbReference>
<dbReference type="InterPro" id="IPR001406">
    <property type="entry name" value="PsdUridine_synth_TruA"/>
</dbReference>
<dbReference type="SUPFAM" id="SSF55120">
    <property type="entry name" value="Pseudouridine synthase"/>
    <property type="match status" value="1"/>
</dbReference>
<keyword evidence="3 4" id="KW-0413">Isomerase</keyword>